<dbReference type="EMBL" id="JAOSHN010000001">
    <property type="protein sequence ID" value="MCU7377130.1"/>
    <property type="molecule type" value="Genomic_DNA"/>
</dbReference>
<dbReference type="Proteomes" id="UP001065549">
    <property type="component" value="Unassembled WGS sequence"/>
</dbReference>
<feature type="transmembrane region" description="Helical" evidence="3">
    <location>
        <begin position="145"/>
        <end position="171"/>
    </location>
</feature>
<evidence type="ECO:0000313" key="5">
    <source>
        <dbReference type="Proteomes" id="UP001065549"/>
    </source>
</evidence>
<evidence type="ECO:0000256" key="3">
    <source>
        <dbReference type="SAM" id="Phobius"/>
    </source>
</evidence>
<feature type="transmembrane region" description="Helical" evidence="3">
    <location>
        <begin position="116"/>
        <end position="139"/>
    </location>
</feature>
<keyword evidence="2" id="KW-0813">Transport</keyword>
<name>A0A9J6QMI4_9FIRM</name>
<organism evidence="4 5">
    <name type="scientific">Hominibacterium faecale</name>
    <dbReference type="NCBI Taxonomy" id="2839743"/>
    <lineage>
        <taxon>Bacteria</taxon>
        <taxon>Bacillati</taxon>
        <taxon>Bacillota</taxon>
        <taxon>Clostridia</taxon>
        <taxon>Peptostreptococcales</taxon>
        <taxon>Anaerovoracaceae</taxon>
        <taxon>Hominibacterium</taxon>
    </lineage>
</organism>
<dbReference type="PIRSF" id="PIRSF016661">
    <property type="entry name" value="BioY"/>
    <property type="match status" value="1"/>
</dbReference>
<protein>
    <recommendedName>
        <fullName evidence="2">Biotin transporter</fullName>
    </recommendedName>
</protein>
<dbReference type="GO" id="GO:0005886">
    <property type="term" value="C:plasma membrane"/>
    <property type="evidence" value="ECO:0007669"/>
    <property type="project" value="UniProtKB-SubCell"/>
</dbReference>
<comment type="caution">
    <text evidence="4">The sequence shown here is derived from an EMBL/GenBank/DDBJ whole genome shotgun (WGS) entry which is preliminary data.</text>
</comment>
<gene>
    <name evidence="4" type="ORF">OBO34_02045</name>
</gene>
<proteinExistence type="inferred from homology"/>
<evidence type="ECO:0000256" key="2">
    <source>
        <dbReference type="PIRNR" id="PIRNR016661"/>
    </source>
</evidence>
<dbReference type="PANTHER" id="PTHR34295">
    <property type="entry name" value="BIOTIN TRANSPORTER BIOY"/>
    <property type="match status" value="1"/>
</dbReference>
<feature type="transmembrane region" description="Helical" evidence="3">
    <location>
        <begin position="60"/>
        <end position="85"/>
    </location>
</feature>
<comment type="subcellular location">
    <subcellularLocation>
        <location evidence="2">Cell membrane</location>
        <topology evidence="2">Multi-pass membrane protein</topology>
    </subcellularLocation>
</comment>
<reference evidence="4" key="1">
    <citation type="submission" date="2022-09" db="EMBL/GenBank/DDBJ databases">
        <title>Culturomic study of gut microbiota in children with autism spectrum disorder.</title>
        <authorList>
            <person name="Efimov B.A."/>
            <person name="Chaplin A.V."/>
            <person name="Sokolova S.R."/>
            <person name="Pikina A.P."/>
            <person name="Korzhanova M."/>
            <person name="Belova V."/>
            <person name="Korostin D."/>
        </authorList>
    </citation>
    <scope>NUCLEOTIDE SEQUENCE</scope>
    <source>
        <strain evidence="4">ASD5510</strain>
    </source>
</reference>
<dbReference type="GO" id="GO:0015225">
    <property type="term" value="F:biotin transmembrane transporter activity"/>
    <property type="evidence" value="ECO:0007669"/>
    <property type="project" value="UniProtKB-UniRule"/>
</dbReference>
<keyword evidence="5" id="KW-1185">Reference proteome</keyword>
<dbReference type="RefSeq" id="WP_148398327.1">
    <property type="nucleotide sequence ID" value="NZ_JAOSHN010000001.1"/>
</dbReference>
<dbReference type="Gene3D" id="1.10.1760.20">
    <property type="match status" value="1"/>
</dbReference>
<dbReference type="InterPro" id="IPR003784">
    <property type="entry name" value="BioY"/>
</dbReference>
<keyword evidence="3" id="KW-0812">Transmembrane</keyword>
<feature type="transmembrane region" description="Helical" evidence="3">
    <location>
        <begin position="91"/>
        <end position="109"/>
    </location>
</feature>
<keyword evidence="2" id="KW-1003">Cell membrane</keyword>
<keyword evidence="3" id="KW-1133">Transmembrane helix</keyword>
<feature type="transmembrane region" description="Helical" evidence="3">
    <location>
        <begin position="35"/>
        <end position="53"/>
    </location>
</feature>
<accession>A0A9J6QMI4</accession>
<sequence length="185" mass="19077">MEKYSKTANLMLCALFAALTAVCSFISIPLPFTPVPVNLATLAVFLAGGLLGYKYGTISQLVYIVLGAAGVPVFHNFTGGVGILAGPTGGYIIGYAAAAFLAGAVIHLAKKKDSFLTLAGAMLVGLASCYLLGTIWFMVSSGSGLFVSLAACVIPFLPGDGLKIVAACLLIKKLRPVLARSFVLK</sequence>
<dbReference type="Pfam" id="PF02632">
    <property type="entry name" value="BioY"/>
    <property type="match status" value="1"/>
</dbReference>
<keyword evidence="2 3" id="KW-0472">Membrane</keyword>
<evidence type="ECO:0000313" key="4">
    <source>
        <dbReference type="EMBL" id="MCU7377130.1"/>
    </source>
</evidence>
<evidence type="ECO:0000256" key="1">
    <source>
        <dbReference type="ARBA" id="ARBA00010692"/>
    </source>
</evidence>
<comment type="similarity">
    <text evidence="1 2">Belongs to the BioY family.</text>
</comment>
<dbReference type="PANTHER" id="PTHR34295:SF1">
    <property type="entry name" value="BIOTIN TRANSPORTER BIOY"/>
    <property type="match status" value="1"/>
</dbReference>
<dbReference type="AlphaFoldDB" id="A0A9J6QMI4"/>